<keyword evidence="6" id="KW-1133">Transmembrane helix</keyword>
<keyword evidence="6" id="KW-0812">Transmembrane</keyword>
<feature type="compositionally biased region" description="Basic and acidic residues" evidence="5">
    <location>
        <begin position="357"/>
        <end position="374"/>
    </location>
</feature>
<feature type="region of interest" description="Disordered" evidence="5">
    <location>
        <begin position="273"/>
        <end position="375"/>
    </location>
</feature>
<feature type="domain" description="Cytochrome c" evidence="7">
    <location>
        <begin position="508"/>
        <end position="593"/>
    </location>
</feature>
<dbReference type="Proteomes" id="UP001138768">
    <property type="component" value="Unassembled WGS sequence"/>
</dbReference>
<keyword evidence="3 4" id="KW-0408">Iron</keyword>
<keyword evidence="2 4" id="KW-0479">Metal-binding</keyword>
<evidence type="ECO:0000256" key="5">
    <source>
        <dbReference type="SAM" id="MobiDB-lite"/>
    </source>
</evidence>
<dbReference type="SUPFAM" id="SSF46626">
    <property type="entry name" value="Cytochrome c"/>
    <property type="match status" value="4"/>
</dbReference>
<gene>
    <name evidence="8" type="ORF">CKO42_05695</name>
</gene>
<dbReference type="EMBL" id="NRRY01000006">
    <property type="protein sequence ID" value="MBK1617954.1"/>
    <property type="molecule type" value="Genomic_DNA"/>
</dbReference>
<organism evidence="8 9">
    <name type="scientific">Lamprobacter modestohalophilus</name>
    <dbReference type="NCBI Taxonomy" id="1064514"/>
    <lineage>
        <taxon>Bacteria</taxon>
        <taxon>Pseudomonadati</taxon>
        <taxon>Pseudomonadota</taxon>
        <taxon>Gammaproteobacteria</taxon>
        <taxon>Chromatiales</taxon>
        <taxon>Chromatiaceae</taxon>
        <taxon>Lamprobacter</taxon>
    </lineage>
</organism>
<evidence type="ECO:0000313" key="9">
    <source>
        <dbReference type="Proteomes" id="UP001138768"/>
    </source>
</evidence>
<evidence type="ECO:0000313" key="8">
    <source>
        <dbReference type="EMBL" id="MBK1617954.1"/>
    </source>
</evidence>
<feature type="compositionally biased region" description="Low complexity" evidence="5">
    <location>
        <begin position="278"/>
        <end position="290"/>
    </location>
</feature>
<dbReference type="AlphaFoldDB" id="A0A9X1B3G4"/>
<dbReference type="GO" id="GO:0009055">
    <property type="term" value="F:electron transfer activity"/>
    <property type="evidence" value="ECO:0007669"/>
    <property type="project" value="InterPro"/>
</dbReference>
<reference evidence="8 9" key="1">
    <citation type="journal article" date="2020" name="Microorganisms">
        <title>Osmotic Adaptation and Compatible Solute Biosynthesis of Phototrophic Bacteria as Revealed from Genome Analyses.</title>
        <authorList>
            <person name="Imhoff J.F."/>
            <person name="Rahn T."/>
            <person name="Kunzel S."/>
            <person name="Keller A."/>
            <person name="Neulinger S.C."/>
        </authorList>
    </citation>
    <scope>NUCLEOTIDE SEQUENCE [LARGE SCALE GENOMIC DNA]</scope>
    <source>
        <strain evidence="8 9">DSM 25653</strain>
    </source>
</reference>
<protein>
    <recommendedName>
        <fullName evidence="7">Cytochrome c domain-containing protein</fullName>
    </recommendedName>
</protein>
<sequence length="649" mass="69367">MSANMQNQDRSAVSRVAIAASLLIYVVSWVAMPGVSGAAATSPDVNLAEALVTQGDSQRGIEPCAKCHQADGGGSEEVGAPRLAALGADYLANQIQNFRNGNRKHPIMAPWAKLLSEQEITALSAYFAALPPASNAQVPKHLNPKDGAWLALYGNWDGRRLPACQQCHGPLGIGVGEHFPALAGQPYNYLVGQLAAWGTGERRGDHDGMMAAVAHRLTLAEAQHVAAFYAVLPAAQAVESVRELDTGIWVPSAAGLRPPAFVVAPATALKSQTQPGVQQAAAEPAGHAQASRQRGDQPLAYGAGKPQPAEQQPANETAEAQGTAGQPAKPHWWSSIMPKAHKDALSHQGPVAPGRALTDERHFQPPSRSERPTDEFGEMVALGESIFSHTYRHQISGQYVGNDQVCEGCHLDGGRLANAAPMWAAWVAYPAYRAKNNKVNTLTERIQGCFAYSMNAQASEVGHPPAADSTTVLALTSYLYWLAQDAPTGDRQMPGRGYPALAQTEQGFDPDRGEVVYAKHCAVCHGDEGEGGYAGTEMVFPPLWGERSYNWGAGMHRIDIVAAFIKTNMPLGNYLELTDQQAWDAAAYINSHERPQDPRFNGDLAETMKRFHGGEFDYYGVREARDGSLLGSGAMSPPTSGAKTEVDAD</sequence>
<dbReference type="PROSITE" id="PS51007">
    <property type="entry name" value="CYTC"/>
    <property type="match status" value="3"/>
</dbReference>
<keyword evidence="1 4" id="KW-0349">Heme</keyword>
<name>A0A9X1B3G4_9GAMM</name>
<proteinExistence type="predicted"/>
<evidence type="ECO:0000259" key="7">
    <source>
        <dbReference type="PROSITE" id="PS51007"/>
    </source>
</evidence>
<feature type="domain" description="Cytochrome c" evidence="7">
    <location>
        <begin position="144"/>
        <end position="233"/>
    </location>
</feature>
<feature type="domain" description="Cytochrome c" evidence="7">
    <location>
        <begin position="43"/>
        <end position="131"/>
    </location>
</feature>
<accession>A0A9X1B3G4</accession>
<dbReference type="InterPro" id="IPR036909">
    <property type="entry name" value="Cyt_c-like_dom_sf"/>
</dbReference>
<dbReference type="Pfam" id="PF13442">
    <property type="entry name" value="Cytochrome_CBB3"/>
    <property type="match status" value="1"/>
</dbReference>
<dbReference type="Gene3D" id="1.10.760.10">
    <property type="entry name" value="Cytochrome c-like domain"/>
    <property type="match status" value="4"/>
</dbReference>
<keyword evidence="9" id="KW-1185">Reference proteome</keyword>
<dbReference type="Pfam" id="PF21342">
    <property type="entry name" value="SoxA-TsdA_cyt-c"/>
    <property type="match status" value="1"/>
</dbReference>
<dbReference type="Pfam" id="PF00034">
    <property type="entry name" value="Cytochrom_C"/>
    <property type="match status" value="1"/>
</dbReference>
<feature type="region of interest" description="Disordered" evidence="5">
    <location>
        <begin position="629"/>
        <end position="649"/>
    </location>
</feature>
<evidence type="ECO:0000256" key="4">
    <source>
        <dbReference type="PROSITE-ProRule" id="PRU00433"/>
    </source>
</evidence>
<dbReference type="GO" id="GO:0046872">
    <property type="term" value="F:metal ion binding"/>
    <property type="evidence" value="ECO:0007669"/>
    <property type="project" value="UniProtKB-KW"/>
</dbReference>
<feature type="transmembrane region" description="Helical" evidence="6">
    <location>
        <begin position="12"/>
        <end position="32"/>
    </location>
</feature>
<comment type="caution">
    <text evidence="8">The sequence shown here is derived from an EMBL/GenBank/DDBJ whole genome shotgun (WGS) entry which is preliminary data.</text>
</comment>
<feature type="compositionally biased region" description="Polar residues" evidence="5">
    <location>
        <begin position="309"/>
        <end position="324"/>
    </location>
</feature>
<dbReference type="GO" id="GO:0020037">
    <property type="term" value="F:heme binding"/>
    <property type="evidence" value="ECO:0007669"/>
    <property type="project" value="InterPro"/>
</dbReference>
<dbReference type="PANTHER" id="PTHR33751">
    <property type="entry name" value="CBB3-TYPE CYTOCHROME C OXIDASE SUBUNIT FIXP"/>
    <property type="match status" value="1"/>
</dbReference>
<keyword evidence="6" id="KW-0472">Membrane</keyword>
<dbReference type="InterPro" id="IPR009056">
    <property type="entry name" value="Cyt_c-like_dom"/>
</dbReference>
<evidence type="ECO:0000256" key="3">
    <source>
        <dbReference type="ARBA" id="ARBA00023004"/>
    </source>
</evidence>
<dbReference type="InterPro" id="IPR050597">
    <property type="entry name" value="Cytochrome_c_Oxidase_Subunit"/>
</dbReference>
<evidence type="ECO:0000256" key="1">
    <source>
        <dbReference type="ARBA" id="ARBA00022617"/>
    </source>
</evidence>
<evidence type="ECO:0000256" key="6">
    <source>
        <dbReference type="SAM" id="Phobius"/>
    </source>
</evidence>
<evidence type="ECO:0000256" key="2">
    <source>
        <dbReference type="ARBA" id="ARBA00022723"/>
    </source>
</evidence>
<dbReference type="PANTHER" id="PTHR33751:SF11">
    <property type="entry name" value="BLL4483 PROTEIN"/>
    <property type="match status" value="1"/>
</dbReference>